<keyword evidence="5" id="KW-0628">Postsynaptic cell membrane</keyword>
<evidence type="ECO:0000256" key="8">
    <source>
        <dbReference type="ARBA" id="ARBA00034111"/>
    </source>
</evidence>
<dbReference type="EMBL" id="MRZV01000450">
    <property type="protein sequence ID" value="PIK49715.1"/>
    <property type="molecule type" value="Genomic_DNA"/>
</dbReference>
<dbReference type="GO" id="GO:0045211">
    <property type="term" value="C:postsynaptic membrane"/>
    <property type="evidence" value="ECO:0007669"/>
    <property type="project" value="UniProtKB-SubCell"/>
</dbReference>
<protein>
    <submittedName>
        <fullName evidence="11">Putative BTB/POZ domain-containing protein KCTD12-like</fullName>
    </submittedName>
</protein>
<evidence type="ECO:0000256" key="2">
    <source>
        <dbReference type="ARBA" id="ARBA00022553"/>
    </source>
</evidence>
<comment type="function">
    <text evidence="9">Auxiliary subunit of GABA-B receptors that determine the pharmacology and kinetics of the receptor response. Increases agonist potency and markedly alter the G-protein signaling of the receptors by accelerating onset and promoting desensitization.</text>
</comment>
<dbReference type="InterPro" id="IPR011333">
    <property type="entry name" value="SKP1/BTB/POZ_sf"/>
</dbReference>
<comment type="caution">
    <text evidence="11">The sequence shown here is derived from an EMBL/GenBank/DDBJ whole genome shotgun (WGS) entry which is preliminary data.</text>
</comment>
<reference evidence="11 12" key="1">
    <citation type="journal article" date="2017" name="PLoS Biol.">
        <title>The sea cucumber genome provides insights into morphological evolution and visceral regeneration.</title>
        <authorList>
            <person name="Zhang X."/>
            <person name="Sun L."/>
            <person name="Yuan J."/>
            <person name="Sun Y."/>
            <person name="Gao Y."/>
            <person name="Zhang L."/>
            <person name="Li S."/>
            <person name="Dai H."/>
            <person name="Hamel J.F."/>
            <person name="Liu C."/>
            <person name="Yu Y."/>
            <person name="Liu S."/>
            <person name="Lin W."/>
            <person name="Guo K."/>
            <person name="Jin S."/>
            <person name="Xu P."/>
            <person name="Storey K.B."/>
            <person name="Huan P."/>
            <person name="Zhang T."/>
            <person name="Zhou Y."/>
            <person name="Zhang J."/>
            <person name="Lin C."/>
            <person name="Li X."/>
            <person name="Xing L."/>
            <person name="Huo D."/>
            <person name="Sun M."/>
            <person name="Wang L."/>
            <person name="Mercier A."/>
            <person name="Li F."/>
            <person name="Yang H."/>
            <person name="Xiang J."/>
        </authorList>
    </citation>
    <scope>NUCLEOTIDE SEQUENCE [LARGE SCALE GENOMIC DNA]</scope>
    <source>
        <strain evidence="11">Shaxun</strain>
        <tissue evidence="11">Muscle</tissue>
    </source>
</reference>
<dbReference type="Proteomes" id="UP000230750">
    <property type="component" value="Unassembled WGS sequence"/>
</dbReference>
<dbReference type="Pfam" id="PF23110">
    <property type="entry name" value="H1_KCTD8_12_16"/>
    <property type="match status" value="1"/>
</dbReference>
<dbReference type="GO" id="GO:0051260">
    <property type="term" value="P:protein homooligomerization"/>
    <property type="evidence" value="ECO:0007669"/>
    <property type="project" value="InterPro"/>
</dbReference>
<dbReference type="CDD" id="cd22204">
    <property type="entry name" value="H1_KCTD12-like"/>
    <property type="match status" value="1"/>
</dbReference>
<dbReference type="InterPro" id="IPR000210">
    <property type="entry name" value="BTB/POZ_dom"/>
</dbReference>
<name>A0A2G8KP27_STIJA</name>
<evidence type="ECO:0000256" key="7">
    <source>
        <dbReference type="ARBA" id="ARBA00034100"/>
    </source>
</evidence>
<evidence type="ECO:0000256" key="9">
    <source>
        <dbReference type="ARBA" id="ARBA00057758"/>
    </source>
</evidence>
<evidence type="ECO:0000256" key="3">
    <source>
        <dbReference type="ARBA" id="ARBA00023018"/>
    </source>
</evidence>
<keyword evidence="6" id="KW-0966">Cell projection</keyword>
<organism evidence="11 12">
    <name type="scientific">Stichopus japonicus</name>
    <name type="common">Sea cucumber</name>
    <dbReference type="NCBI Taxonomy" id="307972"/>
    <lineage>
        <taxon>Eukaryota</taxon>
        <taxon>Metazoa</taxon>
        <taxon>Echinodermata</taxon>
        <taxon>Eleutherozoa</taxon>
        <taxon>Echinozoa</taxon>
        <taxon>Holothuroidea</taxon>
        <taxon>Aspidochirotacea</taxon>
        <taxon>Aspidochirotida</taxon>
        <taxon>Stichopodidae</taxon>
        <taxon>Apostichopus</taxon>
    </lineage>
</organism>
<keyword evidence="1" id="KW-1003">Cell membrane</keyword>
<evidence type="ECO:0000256" key="4">
    <source>
        <dbReference type="ARBA" id="ARBA00023136"/>
    </source>
</evidence>
<evidence type="ECO:0000313" key="12">
    <source>
        <dbReference type="Proteomes" id="UP000230750"/>
    </source>
</evidence>
<evidence type="ECO:0000313" key="11">
    <source>
        <dbReference type="EMBL" id="PIK49715.1"/>
    </source>
</evidence>
<dbReference type="GO" id="GO:0008277">
    <property type="term" value="P:regulation of G protein-coupled receptor signaling pathway"/>
    <property type="evidence" value="ECO:0007669"/>
    <property type="project" value="TreeGrafter"/>
</dbReference>
<dbReference type="OrthoDB" id="2414723at2759"/>
<accession>A0A2G8KP27</accession>
<evidence type="ECO:0000259" key="10">
    <source>
        <dbReference type="SMART" id="SM00225"/>
    </source>
</evidence>
<dbReference type="GO" id="GO:0043235">
    <property type="term" value="C:receptor complex"/>
    <property type="evidence" value="ECO:0007669"/>
    <property type="project" value="TreeGrafter"/>
</dbReference>
<dbReference type="InterPro" id="IPR003131">
    <property type="entry name" value="T1-type_BTB"/>
</dbReference>
<dbReference type="InterPro" id="IPR057093">
    <property type="entry name" value="H1_KCTD8_12_16"/>
</dbReference>
<dbReference type="PANTHER" id="PTHR14499">
    <property type="entry name" value="POTASSIUM CHANNEL TETRAMERIZATION DOMAIN-CONTAINING"/>
    <property type="match status" value="1"/>
</dbReference>
<keyword evidence="3" id="KW-0770">Synapse</keyword>
<evidence type="ECO:0000256" key="5">
    <source>
        <dbReference type="ARBA" id="ARBA00023257"/>
    </source>
</evidence>
<dbReference type="SUPFAM" id="SSF54695">
    <property type="entry name" value="POZ domain"/>
    <property type="match status" value="1"/>
</dbReference>
<gene>
    <name evidence="11" type="ORF">BSL78_13391</name>
</gene>
<dbReference type="GO" id="GO:0042734">
    <property type="term" value="C:presynaptic membrane"/>
    <property type="evidence" value="ECO:0007669"/>
    <property type="project" value="UniProtKB-SubCell"/>
</dbReference>
<dbReference type="SMART" id="SM00225">
    <property type="entry name" value="BTB"/>
    <property type="match status" value="1"/>
</dbReference>
<dbReference type="Pfam" id="PF02214">
    <property type="entry name" value="BTB_2"/>
    <property type="match status" value="1"/>
</dbReference>
<dbReference type="PANTHER" id="PTHR14499:SF136">
    <property type="entry name" value="GH08630P"/>
    <property type="match status" value="1"/>
</dbReference>
<comment type="subcellular location">
    <subcellularLocation>
        <location evidence="7">Postsynaptic cell membrane</location>
    </subcellularLocation>
    <subcellularLocation>
        <location evidence="8">Presynaptic cell membrane</location>
    </subcellularLocation>
</comment>
<keyword evidence="2" id="KW-0597">Phosphoprotein</keyword>
<evidence type="ECO:0000256" key="1">
    <source>
        <dbReference type="ARBA" id="ARBA00022475"/>
    </source>
</evidence>
<keyword evidence="4" id="KW-0472">Membrane</keyword>
<keyword evidence="12" id="KW-1185">Reference proteome</keyword>
<proteinExistence type="predicted"/>
<sequence length="253" mass="28236">MSSRLAPFPSVVSLNVGGSNYTTSLATLTKFKDSLITEMFTGESDGDLLQKDESGQFFIDRDGFLFRFILDYLRTGALNLPDNFQESTRLYDEARFYRLPGLIAQLGVPAGLNKGNNYVNGRPSDTTTAAGKKPPGFLTIGYRGTFAFGRDGLADVKFRKVMRILVCGRVSLAREVFGENLNESRDPDRGQSDRYSARFYLKHIYLEQAFDVLAGCGFRFLNCCASGTSAIAGPPESEESRWNHYNEFIFQRA</sequence>
<dbReference type="STRING" id="307972.A0A2G8KP27"/>
<evidence type="ECO:0000256" key="6">
    <source>
        <dbReference type="ARBA" id="ARBA00023273"/>
    </source>
</evidence>
<feature type="domain" description="BTB" evidence="10">
    <location>
        <begin position="10"/>
        <end position="114"/>
    </location>
</feature>
<dbReference type="Gene3D" id="3.30.710.10">
    <property type="entry name" value="Potassium Channel Kv1.1, Chain A"/>
    <property type="match status" value="1"/>
</dbReference>
<dbReference type="AlphaFoldDB" id="A0A2G8KP27"/>